<reference evidence="5" key="1">
    <citation type="journal article" date="2019" name="Int. J. Syst. Evol. Microbiol.">
        <title>The Global Catalogue of Microorganisms (GCM) 10K type strain sequencing project: providing services to taxonomists for standard genome sequencing and annotation.</title>
        <authorList>
            <consortium name="The Broad Institute Genomics Platform"/>
            <consortium name="The Broad Institute Genome Sequencing Center for Infectious Disease"/>
            <person name="Wu L."/>
            <person name="Ma J."/>
        </authorList>
    </citation>
    <scope>NUCLEOTIDE SEQUENCE [LARGE SCALE GENOMIC DNA]</scope>
    <source>
        <strain evidence="5">JCM 15976</strain>
    </source>
</reference>
<gene>
    <name evidence="4" type="ORF">GCM10009431_14030</name>
</gene>
<dbReference type="RefSeq" id="WP_343796964.1">
    <property type="nucleotide sequence ID" value="NZ_BAAAGF010000002.1"/>
</dbReference>
<keyword evidence="5" id="KW-1185">Reference proteome</keyword>
<dbReference type="Pfam" id="PF18962">
    <property type="entry name" value="Por_Secre_tail"/>
    <property type="match status" value="1"/>
</dbReference>
<protein>
    <recommendedName>
        <fullName evidence="3">Secretion system C-terminal sorting domain-containing protein</fullName>
    </recommendedName>
</protein>
<evidence type="ECO:0000313" key="4">
    <source>
        <dbReference type="EMBL" id="GAA0742226.1"/>
    </source>
</evidence>
<feature type="chain" id="PRO_5045871429" description="Secretion system C-terminal sorting domain-containing protein" evidence="2">
    <location>
        <begin position="19"/>
        <end position="485"/>
    </location>
</feature>
<feature type="signal peptide" evidence="2">
    <location>
        <begin position="1"/>
        <end position="18"/>
    </location>
</feature>
<evidence type="ECO:0000313" key="5">
    <source>
        <dbReference type="Proteomes" id="UP001500736"/>
    </source>
</evidence>
<keyword evidence="1 2" id="KW-0732">Signal</keyword>
<proteinExistence type="predicted"/>
<dbReference type="InterPro" id="IPR026444">
    <property type="entry name" value="Secre_tail"/>
</dbReference>
<dbReference type="EMBL" id="BAAAGF010000002">
    <property type="protein sequence ID" value="GAA0742226.1"/>
    <property type="molecule type" value="Genomic_DNA"/>
</dbReference>
<dbReference type="NCBIfam" id="TIGR04183">
    <property type="entry name" value="Por_Secre_tail"/>
    <property type="match status" value="1"/>
</dbReference>
<comment type="caution">
    <text evidence="4">The sequence shown here is derived from an EMBL/GenBank/DDBJ whole genome shotgun (WGS) entry which is preliminary data.</text>
</comment>
<accession>A0ABP3UTE8</accession>
<feature type="domain" description="Secretion system C-terminal sorting" evidence="3">
    <location>
        <begin position="415"/>
        <end position="483"/>
    </location>
</feature>
<name>A0ABP3UTE8_9FLAO</name>
<evidence type="ECO:0000256" key="2">
    <source>
        <dbReference type="SAM" id="SignalP"/>
    </source>
</evidence>
<dbReference type="Proteomes" id="UP001500736">
    <property type="component" value="Unassembled WGS sequence"/>
</dbReference>
<evidence type="ECO:0000259" key="3">
    <source>
        <dbReference type="Pfam" id="PF18962"/>
    </source>
</evidence>
<organism evidence="4 5">
    <name type="scientific">Gaetbulibacter jejuensis</name>
    <dbReference type="NCBI Taxonomy" id="584607"/>
    <lineage>
        <taxon>Bacteria</taxon>
        <taxon>Pseudomonadati</taxon>
        <taxon>Bacteroidota</taxon>
        <taxon>Flavobacteriia</taxon>
        <taxon>Flavobacteriales</taxon>
        <taxon>Flavobacteriaceae</taxon>
        <taxon>Gaetbulibacter</taxon>
    </lineage>
</organism>
<evidence type="ECO:0000256" key="1">
    <source>
        <dbReference type="ARBA" id="ARBA00022729"/>
    </source>
</evidence>
<sequence>MKRLIHITFLLTAYLSFAQGDISEIEYYFDTDPGIGNGTSIDIDPDAEVLNQNFSIPTTGLSAGNHKLFVRAVKDDGSTSYYYSQSFSVKAANATFNTANIDGFEYYIDTDPGIGNGTQLSLAAMETIDQSFNIPTAALSSGSHKLFIRAKNSDGTYGAYDNVAFSINHSPAVLNNYDITAAEYYFGTDPGTGNATVITIPTDETLDENLAFLTNTLPQGSHRAFVRVKNVNDVWSLYDHIVFSVVPLAEINIANINSIEYYFDADPGIGLGNQVTITDTETVDQNLAIPTTGLPTGSHRLFIRVGNTAGNYSTYTHTVFSVRTPTFFNNASIVAAEYFIDVDPGEGNGNPITTSGDSIDENVIVATSGSLAQGDHYVYVRVQNADGAWSLYDKQYFEVSGTLGIETEELSKISIYPNPTFNVVNIKLPNHIIIESIEVIDINGRLIFHSQESLSKIDCSSFSNGVYLLQLKTSSGALSKRIIKQ</sequence>